<proteinExistence type="predicted"/>
<evidence type="ECO:0000313" key="2">
    <source>
        <dbReference type="Proteomes" id="UP000018130"/>
    </source>
</evidence>
<dbReference type="Proteomes" id="UP000018130">
    <property type="component" value="Unassembled WGS sequence"/>
</dbReference>
<sequence>MFDFDPLAIQVGRFFANGRKSGIRVIIAGQGLGSINQCAAGDKIFDNMDIKVTGKILPQSSDVYIDRFKYPYELIAENASQRYGVNKFERYSQWLFDDGRLIPVRHYPGASLFSLVANNPSEVKKRRQFWQQYQGDKVRGLFELTRHFS</sequence>
<comment type="caution">
    <text evidence="1">The sequence shown here is derived from an EMBL/GenBank/DDBJ whole genome shotgun (WGS) entry which is preliminary data.</text>
</comment>
<evidence type="ECO:0000313" key="1">
    <source>
        <dbReference type="EMBL" id="CCQ64757.1"/>
    </source>
</evidence>
<organism evidence="1 2">
    <name type="scientific">Crocosphaera watsonii WH 0402</name>
    <dbReference type="NCBI Taxonomy" id="1284629"/>
    <lineage>
        <taxon>Bacteria</taxon>
        <taxon>Bacillati</taxon>
        <taxon>Cyanobacteriota</taxon>
        <taxon>Cyanophyceae</taxon>
        <taxon>Oscillatoriophycideae</taxon>
        <taxon>Chroococcales</taxon>
        <taxon>Aphanothecaceae</taxon>
        <taxon>Crocosphaera</taxon>
    </lineage>
</organism>
<dbReference type="EMBL" id="CAQN01000044">
    <property type="protein sequence ID" value="CCQ64757.1"/>
    <property type="molecule type" value="Genomic_DNA"/>
</dbReference>
<dbReference type="AlphaFoldDB" id="T2JJU6"/>
<protein>
    <submittedName>
        <fullName evidence="1">Uncharacterized protein</fullName>
    </submittedName>
</protein>
<reference evidence="1 2" key="1">
    <citation type="submission" date="2013-01" db="EMBL/GenBank/DDBJ databases">
        <authorList>
            <person name="Bench S."/>
        </authorList>
    </citation>
    <scope>NUCLEOTIDE SEQUENCE [LARGE SCALE GENOMIC DNA]</scope>
    <source>
        <strain evidence="1 2">WH 0402</strain>
    </source>
</reference>
<name>T2JJU6_CROWT</name>
<accession>T2JJU6</accession>
<reference evidence="1 2" key="2">
    <citation type="submission" date="2013-09" db="EMBL/GenBank/DDBJ databases">
        <title>Whole genome comparison of six Crocosphaera watsonii strains with differing phenotypes.</title>
        <authorList>
            <person name="Bench S.R."/>
            <person name="Heller P."/>
            <person name="Frank I."/>
            <person name="Arciniega M."/>
            <person name="Shilova I.N."/>
            <person name="Zehr J.P."/>
        </authorList>
    </citation>
    <scope>NUCLEOTIDE SEQUENCE [LARGE SCALE GENOMIC DNA]</scope>
    <source>
        <strain evidence="1 2">WH 0402</strain>
    </source>
</reference>
<gene>
    <name evidence="1" type="ORF">CWATWH0402_5477</name>
</gene>